<keyword evidence="10" id="KW-0830">Ubiquinone</keyword>
<comment type="caution">
    <text evidence="10">The sequence shown here is derived from an EMBL/GenBank/DDBJ whole genome shotgun (WGS) entry which is preliminary data.</text>
</comment>
<evidence type="ECO:0000256" key="3">
    <source>
        <dbReference type="ARBA" id="ARBA00022475"/>
    </source>
</evidence>
<dbReference type="EMBL" id="PNRF01000002">
    <property type="protein sequence ID" value="PMR77922.1"/>
    <property type="molecule type" value="Genomic_DNA"/>
</dbReference>
<feature type="transmembrane region" description="Helical" evidence="8">
    <location>
        <begin position="354"/>
        <end position="373"/>
    </location>
</feature>
<feature type="transmembrane region" description="Helical" evidence="8">
    <location>
        <begin position="463"/>
        <end position="483"/>
    </location>
</feature>
<feature type="transmembrane region" description="Helical" evidence="8">
    <location>
        <begin position="17"/>
        <end position="37"/>
    </location>
</feature>
<feature type="transmembrane region" description="Helical" evidence="8">
    <location>
        <begin position="320"/>
        <end position="342"/>
    </location>
</feature>
<feature type="transmembrane region" description="Helical" evidence="8">
    <location>
        <begin position="217"/>
        <end position="243"/>
    </location>
</feature>
<organism evidence="10 11">
    <name type="scientific">Billgrantia endophytica</name>
    <dbReference type="NCBI Taxonomy" id="2033802"/>
    <lineage>
        <taxon>Bacteria</taxon>
        <taxon>Pseudomonadati</taxon>
        <taxon>Pseudomonadota</taxon>
        <taxon>Gammaproteobacteria</taxon>
        <taxon>Oceanospirillales</taxon>
        <taxon>Halomonadaceae</taxon>
        <taxon>Billgrantia</taxon>
    </lineage>
</organism>
<dbReference type="Proteomes" id="UP000235803">
    <property type="component" value="Unassembled WGS sequence"/>
</dbReference>
<evidence type="ECO:0000259" key="9">
    <source>
        <dbReference type="Pfam" id="PF00361"/>
    </source>
</evidence>
<evidence type="ECO:0000256" key="1">
    <source>
        <dbReference type="ARBA" id="ARBA00004651"/>
    </source>
</evidence>
<evidence type="ECO:0000256" key="5">
    <source>
        <dbReference type="ARBA" id="ARBA00022989"/>
    </source>
</evidence>
<evidence type="ECO:0000313" key="11">
    <source>
        <dbReference type="Proteomes" id="UP000235803"/>
    </source>
</evidence>
<evidence type="ECO:0000313" key="10">
    <source>
        <dbReference type="EMBL" id="PMR77922.1"/>
    </source>
</evidence>
<name>A0A2N7UBV3_9GAMM</name>
<feature type="transmembrane region" description="Helical" evidence="8">
    <location>
        <begin position="87"/>
        <end position="111"/>
    </location>
</feature>
<feature type="transmembrane region" description="Helical" evidence="8">
    <location>
        <begin position="255"/>
        <end position="276"/>
    </location>
</feature>
<evidence type="ECO:0000256" key="7">
    <source>
        <dbReference type="RuleBase" id="RU000320"/>
    </source>
</evidence>
<reference evidence="10 11" key="1">
    <citation type="submission" date="2018-01" db="EMBL/GenBank/DDBJ databases">
        <title>Halomonas endophytica sp. nov., isolated from storage liquid in the stems of Populus euphratica.</title>
        <authorList>
            <person name="Chen C."/>
        </authorList>
    </citation>
    <scope>NUCLEOTIDE SEQUENCE [LARGE SCALE GENOMIC DNA]</scope>
    <source>
        <strain evidence="10 11">MC28</strain>
    </source>
</reference>
<feature type="transmembrane region" description="Helical" evidence="8">
    <location>
        <begin position="282"/>
        <end position="300"/>
    </location>
</feature>
<keyword evidence="5 8" id="KW-1133">Transmembrane helix</keyword>
<evidence type="ECO:0000256" key="6">
    <source>
        <dbReference type="ARBA" id="ARBA00023136"/>
    </source>
</evidence>
<keyword evidence="11" id="KW-1185">Reference proteome</keyword>
<accession>A0A2N7UBV3</accession>
<dbReference type="PRINTS" id="PR01434">
    <property type="entry name" value="NADHDHGNASE5"/>
</dbReference>
<sequence length="497" mass="52379">MIERLGLLVFQPAQPGSGWAVILLVGLPLLLGILGAICRPSRGWPAVFLGLLPFMVAVWLLQRVREHGVQAWVLELGSLTLHWRADALTLLLFMLTQIVALASAAYAPAYLRAVEDASKGSLVWLWPLLGTLVTSLSLIWLAADLLALYIGLELMGLTAVGLMLLPGRVEALAAGMRYLLLALVGSLAFLMGVTLLLGAWGRLDLVGLAAVSEPGPVLWVAMALLSGGLLLKAAAFPLHAWLAPVHASAWTPVSALHAALVIKASFFIALQLWLVLVPDAAVAARLVGGMGAAAVIWGGLMAWRAAKLKDVVAWSTVAQLGYLLLGFPLLIGTASVAADIAWEGTWLQLAAHSLAKAAMFLAAGNLLLATGVSRVADLAGASRRFPLSLLSFGIAAISLIGLPPSAGFTAKWLLLHAALAAGQWPWLVVLAIGTLLSAAYVFRVFRYSFIEDAPLHDYRPVPWGMDLIALVVASSSLLLGLLAEWPLALLRLAGGAS</sequence>
<evidence type="ECO:0000256" key="8">
    <source>
        <dbReference type="SAM" id="Phobius"/>
    </source>
</evidence>
<feature type="transmembrane region" description="Helical" evidence="8">
    <location>
        <begin position="123"/>
        <end position="142"/>
    </location>
</feature>
<dbReference type="Pfam" id="PF00361">
    <property type="entry name" value="Proton_antipo_M"/>
    <property type="match status" value="1"/>
</dbReference>
<feature type="transmembrane region" description="Helical" evidence="8">
    <location>
        <begin position="178"/>
        <end position="197"/>
    </location>
</feature>
<evidence type="ECO:0000256" key="2">
    <source>
        <dbReference type="ARBA" id="ARBA00005346"/>
    </source>
</evidence>
<keyword evidence="6 8" id="KW-0472">Membrane</keyword>
<feature type="domain" description="NADH:quinone oxidoreductase/Mrp antiporter transmembrane" evidence="9">
    <location>
        <begin position="142"/>
        <end position="436"/>
    </location>
</feature>
<proteinExistence type="inferred from homology"/>
<feature type="transmembrane region" description="Helical" evidence="8">
    <location>
        <begin position="148"/>
        <end position="166"/>
    </location>
</feature>
<feature type="transmembrane region" description="Helical" evidence="8">
    <location>
        <begin position="385"/>
        <end position="404"/>
    </location>
</feature>
<gene>
    <name evidence="10" type="ORF">C1H69_01010</name>
</gene>
<evidence type="ECO:0000256" key="4">
    <source>
        <dbReference type="ARBA" id="ARBA00022692"/>
    </source>
</evidence>
<dbReference type="RefSeq" id="WP_102651560.1">
    <property type="nucleotide sequence ID" value="NZ_PNRF01000002.1"/>
</dbReference>
<dbReference type="PANTHER" id="PTHR42703:SF1">
    <property type="entry name" value="NA(+)_H(+) ANTIPORTER SUBUNIT D1"/>
    <property type="match status" value="1"/>
</dbReference>
<dbReference type="InterPro" id="IPR001750">
    <property type="entry name" value="ND/Mrp_TM"/>
</dbReference>
<feature type="transmembrane region" description="Helical" evidence="8">
    <location>
        <begin position="424"/>
        <end position="442"/>
    </location>
</feature>
<comment type="subcellular location">
    <subcellularLocation>
        <location evidence="1">Cell membrane</location>
        <topology evidence="1">Multi-pass membrane protein</topology>
    </subcellularLocation>
    <subcellularLocation>
        <location evidence="7">Membrane</location>
        <topology evidence="7">Multi-pass membrane protein</topology>
    </subcellularLocation>
</comment>
<comment type="similarity">
    <text evidence="2">Belongs to the CPA3 antiporters (TC 2.A.63) subunit D family.</text>
</comment>
<keyword evidence="3" id="KW-1003">Cell membrane</keyword>
<dbReference type="OrthoDB" id="9768329at2"/>
<dbReference type="InterPro" id="IPR050586">
    <property type="entry name" value="CPA3_Na-H_Antiporter_D"/>
</dbReference>
<protein>
    <submittedName>
        <fullName evidence="10">NADH-ubiquinone oxidoreductase</fullName>
    </submittedName>
</protein>
<keyword evidence="4 7" id="KW-0812">Transmembrane</keyword>
<dbReference type="AlphaFoldDB" id="A0A2N7UBV3"/>
<dbReference type="GO" id="GO:0005886">
    <property type="term" value="C:plasma membrane"/>
    <property type="evidence" value="ECO:0007669"/>
    <property type="project" value="UniProtKB-SubCell"/>
</dbReference>
<dbReference type="PANTHER" id="PTHR42703">
    <property type="entry name" value="NADH DEHYDROGENASE"/>
    <property type="match status" value="1"/>
</dbReference>
<feature type="transmembrane region" description="Helical" evidence="8">
    <location>
        <begin position="44"/>
        <end position="62"/>
    </location>
</feature>